<dbReference type="PANTHER" id="PTHR48051:SF46">
    <property type="entry name" value="LEUCINE RICH REPEAT-CONTAINING DOMAIN PROTEIN"/>
    <property type="match status" value="1"/>
</dbReference>
<keyword evidence="1" id="KW-0433">Leucine-rich repeat</keyword>
<dbReference type="InterPro" id="IPR050216">
    <property type="entry name" value="LRR_domain-containing"/>
</dbReference>
<dbReference type="SMART" id="SM00369">
    <property type="entry name" value="LRR_TYP"/>
    <property type="match status" value="2"/>
</dbReference>
<dbReference type="AlphaFoldDB" id="A0A4P9XS00"/>
<organism evidence="3 4">
    <name type="scientific">Thamnocephalis sphaerospora</name>
    <dbReference type="NCBI Taxonomy" id="78915"/>
    <lineage>
        <taxon>Eukaryota</taxon>
        <taxon>Fungi</taxon>
        <taxon>Fungi incertae sedis</taxon>
        <taxon>Zoopagomycota</taxon>
        <taxon>Zoopagomycotina</taxon>
        <taxon>Zoopagomycetes</taxon>
        <taxon>Zoopagales</taxon>
        <taxon>Sigmoideomycetaceae</taxon>
        <taxon>Thamnocephalis</taxon>
    </lineage>
</organism>
<dbReference type="EMBL" id="KZ992562">
    <property type="protein sequence ID" value="RKP08868.1"/>
    <property type="molecule type" value="Genomic_DNA"/>
</dbReference>
<reference evidence="4" key="1">
    <citation type="journal article" date="2018" name="Nat. Microbiol.">
        <title>Leveraging single-cell genomics to expand the fungal tree of life.</title>
        <authorList>
            <person name="Ahrendt S.R."/>
            <person name="Quandt C.A."/>
            <person name="Ciobanu D."/>
            <person name="Clum A."/>
            <person name="Salamov A."/>
            <person name="Andreopoulos B."/>
            <person name="Cheng J.F."/>
            <person name="Woyke T."/>
            <person name="Pelin A."/>
            <person name="Henrissat B."/>
            <person name="Reynolds N.K."/>
            <person name="Benny G.L."/>
            <person name="Smith M.E."/>
            <person name="James T.Y."/>
            <person name="Grigoriev I.V."/>
        </authorList>
    </citation>
    <scope>NUCLEOTIDE SEQUENCE [LARGE SCALE GENOMIC DNA]</scope>
    <source>
        <strain evidence="4">RSA 1356</strain>
    </source>
</reference>
<dbReference type="InterPro" id="IPR001611">
    <property type="entry name" value="Leu-rich_rpt"/>
</dbReference>
<evidence type="ECO:0000313" key="4">
    <source>
        <dbReference type="Proteomes" id="UP000271241"/>
    </source>
</evidence>
<keyword evidence="4" id="KW-1185">Reference proteome</keyword>
<gene>
    <name evidence="3" type="ORF">THASP1DRAFT_15037</name>
</gene>
<dbReference type="STRING" id="78915.A0A4P9XS00"/>
<dbReference type="PANTHER" id="PTHR48051">
    <property type="match status" value="1"/>
</dbReference>
<keyword evidence="2" id="KW-0677">Repeat</keyword>
<sequence>MPQLEILDISRNKLRRLPAEFGNLMSLKILSVSKNRIRELPCYLGEMKQLRILKTQQNPIVWPPADIIGPSSTSGAGASTDADSRGAWLERLKAYL</sequence>
<dbReference type="Proteomes" id="UP000271241">
    <property type="component" value="Unassembled WGS sequence"/>
</dbReference>
<protein>
    <submittedName>
        <fullName evidence="3">Uncharacterized protein</fullName>
    </submittedName>
</protein>
<dbReference type="Gene3D" id="3.80.10.10">
    <property type="entry name" value="Ribonuclease Inhibitor"/>
    <property type="match status" value="1"/>
</dbReference>
<dbReference type="InterPro" id="IPR003591">
    <property type="entry name" value="Leu-rich_rpt_typical-subtyp"/>
</dbReference>
<evidence type="ECO:0000256" key="2">
    <source>
        <dbReference type="ARBA" id="ARBA00022737"/>
    </source>
</evidence>
<name>A0A4P9XS00_9FUNG</name>
<feature type="non-terminal residue" evidence="3">
    <location>
        <position position="96"/>
    </location>
</feature>
<dbReference type="SUPFAM" id="SSF52075">
    <property type="entry name" value="Outer arm dynein light chain 1"/>
    <property type="match status" value="1"/>
</dbReference>
<proteinExistence type="predicted"/>
<dbReference type="GO" id="GO:0005737">
    <property type="term" value="C:cytoplasm"/>
    <property type="evidence" value="ECO:0007669"/>
    <property type="project" value="TreeGrafter"/>
</dbReference>
<dbReference type="InterPro" id="IPR032675">
    <property type="entry name" value="LRR_dom_sf"/>
</dbReference>
<evidence type="ECO:0000256" key="1">
    <source>
        <dbReference type="ARBA" id="ARBA00022614"/>
    </source>
</evidence>
<evidence type="ECO:0000313" key="3">
    <source>
        <dbReference type="EMBL" id="RKP08868.1"/>
    </source>
</evidence>
<dbReference type="Pfam" id="PF13855">
    <property type="entry name" value="LRR_8"/>
    <property type="match status" value="1"/>
</dbReference>
<dbReference type="OrthoDB" id="1394818at2759"/>
<accession>A0A4P9XS00</accession>